<dbReference type="SUPFAM" id="SSF51445">
    <property type="entry name" value="(Trans)glycosidases"/>
    <property type="match status" value="1"/>
</dbReference>
<comment type="caution">
    <text evidence="2">The sequence shown here is derived from an EMBL/GenBank/DDBJ whole genome shotgun (WGS) entry which is preliminary data.</text>
</comment>
<evidence type="ECO:0008006" key="4">
    <source>
        <dbReference type="Google" id="ProtNLM"/>
    </source>
</evidence>
<name>A0ABD0RPF9_CIRMR</name>
<keyword evidence="3" id="KW-1185">Reference proteome</keyword>
<evidence type="ECO:0000313" key="2">
    <source>
        <dbReference type="EMBL" id="KAL0200407.1"/>
    </source>
</evidence>
<dbReference type="Gene3D" id="3.20.20.80">
    <property type="entry name" value="Glycosidases"/>
    <property type="match status" value="1"/>
</dbReference>
<dbReference type="InterPro" id="IPR017853">
    <property type="entry name" value="GH"/>
</dbReference>
<organism evidence="2 3">
    <name type="scientific">Cirrhinus mrigala</name>
    <name type="common">Mrigala</name>
    <dbReference type="NCBI Taxonomy" id="683832"/>
    <lineage>
        <taxon>Eukaryota</taxon>
        <taxon>Metazoa</taxon>
        <taxon>Chordata</taxon>
        <taxon>Craniata</taxon>
        <taxon>Vertebrata</taxon>
        <taxon>Euteleostomi</taxon>
        <taxon>Actinopterygii</taxon>
        <taxon>Neopterygii</taxon>
        <taxon>Teleostei</taxon>
        <taxon>Ostariophysi</taxon>
        <taxon>Cypriniformes</taxon>
        <taxon>Cyprinidae</taxon>
        <taxon>Labeoninae</taxon>
        <taxon>Labeonini</taxon>
        <taxon>Cirrhinus</taxon>
    </lineage>
</organism>
<dbReference type="AlphaFoldDB" id="A0ABD0RPF9"/>
<dbReference type="Proteomes" id="UP001529510">
    <property type="component" value="Unassembled WGS sequence"/>
</dbReference>
<feature type="chain" id="PRO_5044866320" description="Alpha-amylase" evidence="1">
    <location>
        <begin position="16"/>
        <end position="56"/>
    </location>
</feature>
<sequence>MKLLILAALFGLSFAQFDANTKYGRTAIVHLFEWRWADIAAECERYLGPNGFGGVQ</sequence>
<gene>
    <name evidence="2" type="ORF">M9458_003594</name>
</gene>
<dbReference type="EMBL" id="JAMKFB020000002">
    <property type="protein sequence ID" value="KAL0200407.1"/>
    <property type="molecule type" value="Genomic_DNA"/>
</dbReference>
<accession>A0ABD0RPF9</accession>
<feature type="signal peptide" evidence="1">
    <location>
        <begin position="1"/>
        <end position="15"/>
    </location>
</feature>
<evidence type="ECO:0000313" key="3">
    <source>
        <dbReference type="Proteomes" id="UP001529510"/>
    </source>
</evidence>
<evidence type="ECO:0000256" key="1">
    <source>
        <dbReference type="SAM" id="SignalP"/>
    </source>
</evidence>
<keyword evidence="1" id="KW-0732">Signal</keyword>
<proteinExistence type="predicted"/>
<feature type="non-terminal residue" evidence="2">
    <location>
        <position position="56"/>
    </location>
</feature>
<protein>
    <recommendedName>
        <fullName evidence="4">Alpha-amylase</fullName>
    </recommendedName>
</protein>
<reference evidence="2 3" key="1">
    <citation type="submission" date="2024-05" db="EMBL/GenBank/DDBJ databases">
        <title>Genome sequencing and assembly of Indian major carp, Cirrhinus mrigala (Hamilton, 1822).</title>
        <authorList>
            <person name="Mohindra V."/>
            <person name="Chowdhury L.M."/>
            <person name="Lal K."/>
            <person name="Jena J.K."/>
        </authorList>
    </citation>
    <scope>NUCLEOTIDE SEQUENCE [LARGE SCALE GENOMIC DNA]</scope>
    <source>
        <strain evidence="2">CM1030</strain>
        <tissue evidence="2">Blood</tissue>
    </source>
</reference>